<feature type="coiled-coil region" evidence="1">
    <location>
        <begin position="13"/>
        <end position="40"/>
    </location>
</feature>
<sequence length="212" mass="22869">MRLTQIRDLLDGTAELTDLLDAVEHDLAEQEARVARQRESLRLVRAAGGGPALIGEVGGESEQVAAGRRLAGVPGEQQRDLLLLVEKAFGPQRAVLQAATDNLAASDERLRALRDRVADHYDRLATADPDDPLVEECVRDQLALAEAVHEVELAAGLDGDALWGQLAPEEAPDPAVKKLAIQAMNAEAPVLSPAQERAMRLYLRRALEAAPE</sequence>
<evidence type="ECO:0000313" key="2">
    <source>
        <dbReference type="EMBL" id="RRO14221.1"/>
    </source>
</evidence>
<name>A0A426JM34_9PSEU</name>
<accession>A0A426JM34</accession>
<dbReference type="Proteomes" id="UP000274515">
    <property type="component" value="Unassembled WGS sequence"/>
</dbReference>
<evidence type="ECO:0000313" key="3">
    <source>
        <dbReference type="Proteomes" id="UP000274515"/>
    </source>
</evidence>
<keyword evidence="3" id="KW-1185">Reference proteome</keyword>
<dbReference type="AlphaFoldDB" id="A0A426JM34"/>
<protein>
    <recommendedName>
        <fullName evidence="4">MerR family transcriptional regulator</fullName>
    </recommendedName>
</protein>
<comment type="caution">
    <text evidence="2">The sequence shown here is derived from an EMBL/GenBank/DDBJ whole genome shotgun (WGS) entry which is preliminary data.</text>
</comment>
<dbReference type="RefSeq" id="WP_125092289.1">
    <property type="nucleotide sequence ID" value="NZ_RSAA01000020.1"/>
</dbReference>
<keyword evidence="1" id="KW-0175">Coiled coil</keyword>
<proteinExistence type="predicted"/>
<dbReference type="EMBL" id="RSAA01000020">
    <property type="protein sequence ID" value="RRO14221.1"/>
    <property type="molecule type" value="Genomic_DNA"/>
</dbReference>
<reference evidence="2 3" key="1">
    <citation type="submission" date="2018-11" db="EMBL/GenBank/DDBJ databases">
        <title>Saccharopolyspora rhizosphaerae sp. nov., an actinomycete isolated from rhizosphere soil in Thailand.</title>
        <authorList>
            <person name="Intra B."/>
            <person name="Euanorasetr J."/>
            <person name="Take A."/>
            <person name="Inahashi Y."/>
            <person name="Mori M."/>
            <person name="Panbangred W."/>
            <person name="Matsumoto A."/>
        </authorList>
    </citation>
    <scope>NUCLEOTIDE SEQUENCE [LARGE SCALE GENOMIC DNA]</scope>
    <source>
        <strain evidence="2 3">H219</strain>
    </source>
</reference>
<gene>
    <name evidence="2" type="ORF">EIL87_20985</name>
</gene>
<evidence type="ECO:0000256" key="1">
    <source>
        <dbReference type="SAM" id="Coils"/>
    </source>
</evidence>
<dbReference type="OrthoDB" id="4567915at2"/>
<organism evidence="2 3">
    <name type="scientific">Saccharopolyspora rhizosphaerae</name>
    <dbReference type="NCBI Taxonomy" id="2492662"/>
    <lineage>
        <taxon>Bacteria</taxon>
        <taxon>Bacillati</taxon>
        <taxon>Actinomycetota</taxon>
        <taxon>Actinomycetes</taxon>
        <taxon>Pseudonocardiales</taxon>
        <taxon>Pseudonocardiaceae</taxon>
        <taxon>Saccharopolyspora</taxon>
    </lineage>
</organism>
<evidence type="ECO:0008006" key="4">
    <source>
        <dbReference type="Google" id="ProtNLM"/>
    </source>
</evidence>